<name>A0A855X209_9BACT</name>
<sequence length="226" mass="22994">MKKYLAELSGTLFLVLIGCGSVVIAGQQVGFLGIAFAFGLTVLVMVYCIGPISGCHINPAITVAMLVAKKINGKDAVGYIVAQCIGAIIGAAILLLIASGRVDYSVAAGGLGQNGYGAFSPHQYSLGACLVAEVVLTFLFLFVIFGATHPSAPKGFAGIAIGLTLVLIHIVGIPITGTSVNPARSLGPALLVGGEALTQLWLFIVAPLLGGILAALAWRAGFDKTA</sequence>
<dbReference type="PANTHER" id="PTHR19139">
    <property type="entry name" value="AQUAPORIN TRANSPORTER"/>
    <property type="match status" value="1"/>
</dbReference>
<dbReference type="GO" id="GO:0015250">
    <property type="term" value="F:water channel activity"/>
    <property type="evidence" value="ECO:0007669"/>
    <property type="project" value="TreeGrafter"/>
</dbReference>
<evidence type="ECO:0000313" key="11">
    <source>
        <dbReference type="Proteomes" id="UP000250918"/>
    </source>
</evidence>
<dbReference type="AlphaFoldDB" id="A0A855X209"/>
<organism evidence="10 11">
    <name type="scientific">candidate division GN15 bacterium</name>
    <dbReference type="NCBI Taxonomy" id="2072418"/>
    <lineage>
        <taxon>Bacteria</taxon>
        <taxon>candidate division GN15</taxon>
    </lineage>
</organism>
<dbReference type="EMBL" id="PQAP01000074">
    <property type="protein sequence ID" value="PWB72769.1"/>
    <property type="molecule type" value="Genomic_DNA"/>
</dbReference>
<protein>
    <submittedName>
        <fullName evidence="10">Aquaporin Z</fullName>
    </submittedName>
</protein>
<comment type="similarity">
    <text evidence="2 8">Belongs to the MIP/aquaporin (TC 1.A.8) family.</text>
</comment>
<feature type="transmembrane region" description="Helical" evidence="9">
    <location>
        <begin position="196"/>
        <end position="218"/>
    </location>
</feature>
<feature type="transmembrane region" description="Helical" evidence="9">
    <location>
        <begin position="124"/>
        <end position="144"/>
    </location>
</feature>
<evidence type="ECO:0000256" key="9">
    <source>
        <dbReference type="SAM" id="Phobius"/>
    </source>
</evidence>
<keyword evidence="3 8" id="KW-0813">Transport</keyword>
<dbReference type="PANTHER" id="PTHR19139:SF199">
    <property type="entry name" value="MIP17260P"/>
    <property type="match status" value="1"/>
</dbReference>
<comment type="caution">
    <text evidence="10">The sequence shown here is derived from an EMBL/GenBank/DDBJ whole genome shotgun (WGS) entry which is preliminary data.</text>
</comment>
<evidence type="ECO:0000256" key="7">
    <source>
        <dbReference type="ARBA" id="ARBA00023136"/>
    </source>
</evidence>
<dbReference type="NCBIfam" id="NF003838">
    <property type="entry name" value="PRK05420.1"/>
    <property type="match status" value="1"/>
</dbReference>
<evidence type="ECO:0000256" key="6">
    <source>
        <dbReference type="ARBA" id="ARBA00022989"/>
    </source>
</evidence>
<evidence type="ECO:0000256" key="3">
    <source>
        <dbReference type="ARBA" id="ARBA00022448"/>
    </source>
</evidence>
<dbReference type="SUPFAM" id="SSF81338">
    <property type="entry name" value="Aquaporin-like"/>
    <property type="match status" value="1"/>
</dbReference>
<feature type="transmembrane region" description="Helical" evidence="9">
    <location>
        <begin position="76"/>
        <end position="98"/>
    </location>
</feature>
<accession>A0A855X209</accession>
<evidence type="ECO:0000313" key="10">
    <source>
        <dbReference type="EMBL" id="PWB72769.1"/>
    </source>
</evidence>
<evidence type="ECO:0000256" key="8">
    <source>
        <dbReference type="RuleBase" id="RU000477"/>
    </source>
</evidence>
<evidence type="ECO:0000256" key="1">
    <source>
        <dbReference type="ARBA" id="ARBA00004651"/>
    </source>
</evidence>
<evidence type="ECO:0000256" key="4">
    <source>
        <dbReference type="ARBA" id="ARBA00022475"/>
    </source>
</evidence>
<dbReference type="Pfam" id="PF00230">
    <property type="entry name" value="MIP"/>
    <property type="match status" value="1"/>
</dbReference>
<evidence type="ECO:0000256" key="5">
    <source>
        <dbReference type="ARBA" id="ARBA00022692"/>
    </source>
</evidence>
<dbReference type="CDD" id="cd00333">
    <property type="entry name" value="MIP"/>
    <property type="match status" value="1"/>
</dbReference>
<dbReference type="InterPro" id="IPR022357">
    <property type="entry name" value="MIP_CS"/>
</dbReference>
<reference evidence="10 11" key="1">
    <citation type="journal article" date="2018" name="ISME J.">
        <title>A methanotrophic archaeon couples anaerobic oxidation of methane to Fe(III) reduction.</title>
        <authorList>
            <person name="Cai C."/>
            <person name="Leu A.O."/>
            <person name="Xie G.J."/>
            <person name="Guo J."/>
            <person name="Feng Y."/>
            <person name="Zhao J.X."/>
            <person name="Tyson G.W."/>
            <person name="Yuan Z."/>
            <person name="Hu S."/>
        </authorList>
    </citation>
    <scope>NUCLEOTIDE SEQUENCE [LARGE SCALE GENOMIC DNA]</scope>
    <source>
        <strain evidence="10">FeB_12</strain>
    </source>
</reference>
<dbReference type="PRINTS" id="PR00783">
    <property type="entry name" value="MINTRINSICP"/>
</dbReference>
<keyword evidence="6 9" id="KW-1133">Transmembrane helix</keyword>
<dbReference type="PROSITE" id="PS00221">
    <property type="entry name" value="MIP"/>
    <property type="match status" value="1"/>
</dbReference>
<dbReference type="GO" id="GO:0005886">
    <property type="term" value="C:plasma membrane"/>
    <property type="evidence" value="ECO:0007669"/>
    <property type="project" value="UniProtKB-SubCell"/>
</dbReference>
<dbReference type="InterPro" id="IPR034294">
    <property type="entry name" value="Aquaporin_transptr"/>
</dbReference>
<keyword evidence="4" id="KW-1003">Cell membrane</keyword>
<dbReference type="Gene3D" id="1.20.1080.10">
    <property type="entry name" value="Glycerol uptake facilitator protein"/>
    <property type="match status" value="1"/>
</dbReference>
<keyword evidence="7 9" id="KW-0472">Membrane</keyword>
<dbReference type="InterPro" id="IPR023271">
    <property type="entry name" value="Aquaporin-like"/>
</dbReference>
<dbReference type="InterPro" id="IPR000425">
    <property type="entry name" value="MIP"/>
</dbReference>
<dbReference type="Proteomes" id="UP000250918">
    <property type="component" value="Unassembled WGS sequence"/>
</dbReference>
<dbReference type="PROSITE" id="PS51257">
    <property type="entry name" value="PROKAR_LIPOPROTEIN"/>
    <property type="match status" value="1"/>
</dbReference>
<evidence type="ECO:0000256" key="2">
    <source>
        <dbReference type="ARBA" id="ARBA00006175"/>
    </source>
</evidence>
<feature type="transmembrane region" description="Helical" evidence="9">
    <location>
        <begin position="156"/>
        <end position="176"/>
    </location>
</feature>
<gene>
    <name evidence="10" type="ORF">C3F09_06075</name>
</gene>
<comment type="subcellular location">
    <subcellularLocation>
        <location evidence="1">Cell membrane</location>
        <topology evidence="1">Multi-pass membrane protein</topology>
    </subcellularLocation>
</comment>
<keyword evidence="5 8" id="KW-0812">Transmembrane</keyword>
<proteinExistence type="inferred from homology"/>
<dbReference type="NCBIfam" id="TIGR00861">
    <property type="entry name" value="MIP"/>
    <property type="match status" value="1"/>
</dbReference>
<feature type="transmembrane region" description="Helical" evidence="9">
    <location>
        <begin position="35"/>
        <end position="55"/>
    </location>
</feature>